<protein>
    <submittedName>
        <fullName evidence="2">Uncharacterized protein</fullName>
    </submittedName>
</protein>
<feature type="transmembrane region" description="Helical" evidence="1">
    <location>
        <begin position="60"/>
        <end position="79"/>
    </location>
</feature>
<feature type="transmembrane region" description="Helical" evidence="1">
    <location>
        <begin position="91"/>
        <end position="108"/>
    </location>
</feature>
<dbReference type="KEGG" id="tce:A3L02_02150"/>
<dbReference type="Proteomes" id="UP000197156">
    <property type="component" value="Chromosome"/>
</dbReference>
<organism evidence="2 3">
    <name type="scientific">Thermococcus celer Vu 13 = JCM 8558</name>
    <dbReference type="NCBI Taxonomy" id="1293037"/>
    <lineage>
        <taxon>Archaea</taxon>
        <taxon>Methanobacteriati</taxon>
        <taxon>Methanobacteriota</taxon>
        <taxon>Thermococci</taxon>
        <taxon>Thermococcales</taxon>
        <taxon>Thermococcaceae</taxon>
        <taxon>Thermococcus</taxon>
    </lineage>
</organism>
<evidence type="ECO:0000313" key="3">
    <source>
        <dbReference type="Proteomes" id="UP000197156"/>
    </source>
</evidence>
<reference evidence="2 3" key="1">
    <citation type="submission" date="2016-03" db="EMBL/GenBank/DDBJ databases">
        <title>Complete genome sequence of Thermococcus celer.</title>
        <authorList>
            <person name="Oger P.M."/>
        </authorList>
    </citation>
    <scope>NUCLEOTIDE SEQUENCE [LARGE SCALE GENOMIC DNA]</scope>
    <source>
        <strain evidence="2 3">Vu 13</strain>
    </source>
</reference>
<keyword evidence="1" id="KW-0472">Membrane</keyword>
<evidence type="ECO:0000313" key="2">
    <source>
        <dbReference type="EMBL" id="ASI98451.1"/>
    </source>
</evidence>
<keyword evidence="1" id="KW-1133">Transmembrane helix</keyword>
<feature type="transmembrane region" description="Helical" evidence="1">
    <location>
        <begin position="6"/>
        <end position="24"/>
    </location>
</feature>
<proteinExistence type="predicted"/>
<evidence type="ECO:0000256" key="1">
    <source>
        <dbReference type="SAM" id="Phobius"/>
    </source>
</evidence>
<sequence>MNAFNKLRFVIQSALLLGILRLTLKVLPGLKVYLKSTVPLALAGITGSMLRLFYNDWVPFRMIVEQVALMSGLILAMLLPGRELGAGRISHISCALVGLLVFLVIVPVPL</sequence>
<name>A0A218P0K7_THECE</name>
<gene>
    <name evidence="2" type="ORF">A3L02_02150</name>
</gene>
<keyword evidence="3" id="KW-1185">Reference proteome</keyword>
<dbReference type="EMBL" id="CP014854">
    <property type="protein sequence ID" value="ASI98451.1"/>
    <property type="molecule type" value="Genomic_DNA"/>
</dbReference>
<accession>A0A218P0K7</accession>
<dbReference type="AlphaFoldDB" id="A0A218P0K7"/>
<keyword evidence="1" id="KW-0812">Transmembrane</keyword>